<evidence type="ECO:0000256" key="6">
    <source>
        <dbReference type="ARBA" id="ARBA00023235"/>
    </source>
</evidence>
<dbReference type="Pfam" id="PF00550">
    <property type="entry name" value="PP-binding"/>
    <property type="match status" value="3"/>
</dbReference>
<dbReference type="NCBIfam" id="TIGR01733">
    <property type="entry name" value="AA-adenyl-dom"/>
    <property type="match status" value="1"/>
</dbReference>
<dbReference type="InterPro" id="IPR020845">
    <property type="entry name" value="AMP-binding_CS"/>
</dbReference>
<dbReference type="SUPFAM" id="SSF52777">
    <property type="entry name" value="CoA-dependent acyltransferases"/>
    <property type="match status" value="6"/>
</dbReference>
<evidence type="ECO:0000256" key="5">
    <source>
        <dbReference type="ARBA" id="ARBA00022737"/>
    </source>
</evidence>
<dbReference type="InterPro" id="IPR029063">
    <property type="entry name" value="SAM-dependent_MTases_sf"/>
</dbReference>
<dbReference type="CDD" id="cd19542">
    <property type="entry name" value="CT_NRPS-like"/>
    <property type="match status" value="1"/>
</dbReference>
<dbReference type="eggNOG" id="KOG1178">
    <property type="taxonomic scope" value="Eukaryota"/>
</dbReference>
<evidence type="ECO:0000256" key="1">
    <source>
        <dbReference type="ARBA" id="ARBA00022450"/>
    </source>
</evidence>
<dbReference type="Gene3D" id="3.40.50.980">
    <property type="match status" value="2"/>
</dbReference>
<accession>A0A0A2VHS0</accession>
<keyword evidence="2" id="KW-0597">Phosphoprotein</keyword>
<feature type="domain" description="Carrier" evidence="8">
    <location>
        <begin position="2616"/>
        <end position="2690"/>
    </location>
</feature>
<dbReference type="Pfam" id="PF00668">
    <property type="entry name" value="Condensation"/>
    <property type="match status" value="2"/>
</dbReference>
<dbReference type="InterPro" id="IPR029058">
    <property type="entry name" value="AB_hydrolase_fold"/>
</dbReference>
<dbReference type="InterPro" id="IPR045851">
    <property type="entry name" value="AMP-bd_C_sf"/>
</dbReference>
<dbReference type="Gene3D" id="3.40.50.12780">
    <property type="entry name" value="N-terminal domain of ligase-like"/>
    <property type="match status" value="1"/>
</dbReference>
<dbReference type="Proteomes" id="UP000030106">
    <property type="component" value="Unassembled WGS sequence"/>
</dbReference>
<dbReference type="Gene3D" id="3.30.300.30">
    <property type="match status" value="3"/>
</dbReference>
<dbReference type="CDD" id="cd05918">
    <property type="entry name" value="A_NRPS_SidN3_like"/>
    <property type="match status" value="1"/>
</dbReference>
<feature type="domain" description="Carrier" evidence="8">
    <location>
        <begin position="2515"/>
        <end position="2589"/>
    </location>
</feature>
<dbReference type="STRING" id="1245745.A0A0A2VHS0"/>
<dbReference type="PANTHER" id="PTHR45527:SF1">
    <property type="entry name" value="FATTY ACID SYNTHASE"/>
    <property type="match status" value="1"/>
</dbReference>
<dbReference type="Gene3D" id="3.30.559.10">
    <property type="entry name" value="Chloramphenicol acetyltransferase-like domain"/>
    <property type="match status" value="3"/>
</dbReference>
<name>A0A0A2VHS0_BEABA</name>
<dbReference type="CDD" id="cd19545">
    <property type="entry name" value="FUM14_C_NRPS-like"/>
    <property type="match status" value="1"/>
</dbReference>
<dbReference type="InterPro" id="IPR010071">
    <property type="entry name" value="AA_adenyl_dom"/>
</dbReference>
<reference evidence="9 10" key="1">
    <citation type="submission" date="2012-10" db="EMBL/GenBank/DDBJ databases">
        <title>Genome sequencing and analysis of entomopathogenic fungi Beauveria bassiana D1-5.</title>
        <authorList>
            <person name="Li Q."/>
            <person name="Wang L."/>
            <person name="Zhang Z."/>
            <person name="Wang Q."/>
            <person name="Ren J."/>
            <person name="Wang M."/>
            <person name="Xu W."/>
            <person name="Wang J."/>
            <person name="Lu Y."/>
            <person name="Du Q."/>
            <person name="Sun Z."/>
        </authorList>
    </citation>
    <scope>NUCLEOTIDE SEQUENCE [LARGE SCALE GENOMIC DNA]</scope>
    <source>
        <strain evidence="9 10">D1-5</strain>
    </source>
</reference>
<dbReference type="PROSITE" id="PS50075">
    <property type="entry name" value="CARRIER"/>
    <property type="match status" value="3"/>
</dbReference>
<dbReference type="InterPro" id="IPR000873">
    <property type="entry name" value="AMP-dep_synth/lig_dom"/>
</dbReference>
<dbReference type="InterPro" id="IPR009081">
    <property type="entry name" value="PP-bd_ACP"/>
</dbReference>
<dbReference type="GO" id="GO:0005737">
    <property type="term" value="C:cytoplasm"/>
    <property type="evidence" value="ECO:0007669"/>
    <property type="project" value="TreeGrafter"/>
</dbReference>
<dbReference type="CDD" id="cd05930">
    <property type="entry name" value="A_NRPS"/>
    <property type="match status" value="1"/>
</dbReference>
<dbReference type="InterPro" id="IPR042099">
    <property type="entry name" value="ANL_N_sf"/>
</dbReference>
<evidence type="ECO:0000256" key="7">
    <source>
        <dbReference type="SAM" id="MobiDB-lite"/>
    </source>
</evidence>
<dbReference type="CDD" id="cd19531">
    <property type="entry name" value="LCL_NRPS-like"/>
    <property type="match status" value="1"/>
</dbReference>
<comment type="caution">
    <text evidence="9">The sequence shown here is derived from an EMBL/GenBank/DDBJ whole genome shotgun (WGS) entry which is preliminary data.</text>
</comment>
<protein>
    <submittedName>
        <fullName evidence="9">Enniatin synthase</fullName>
    </submittedName>
</protein>
<dbReference type="GO" id="GO:0044550">
    <property type="term" value="P:secondary metabolite biosynthetic process"/>
    <property type="evidence" value="ECO:0007669"/>
    <property type="project" value="TreeGrafter"/>
</dbReference>
<evidence type="ECO:0000313" key="9">
    <source>
        <dbReference type="EMBL" id="KGQ05872.1"/>
    </source>
</evidence>
<evidence type="ECO:0000313" key="10">
    <source>
        <dbReference type="Proteomes" id="UP000030106"/>
    </source>
</evidence>
<feature type="compositionally biased region" description="Polar residues" evidence="7">
    <location>
        <begin position="1"/>
        <end position="12"/>
    </location>
</feature>
<evidence type="ECO:0000256" key="4">
    <source>
        <dbReference type="ARBA" id="ARBA00022691"/>
    </source>
</evidence>
<dbReference type="InterPro" id="IPR006162">
    <property type="entry name" value="Ppantetheine_attach_site"/>
</dbReference>
<keyword evidence="3" id="KW-0436">Ligase</keyword>
<organism evidence="9 10">
    <name type="scientific">Beauveria bassiana D1-5</name>
    <dbReference type="NCBI Taxonomy" id="1245745"/>
    <lineage>
        <taxon>Eukaryota</taxon>
        <taxon>Fungi</taxon>
        <taxon>Dikarya</taxon>
        <taxon>Ascomycota</taxon>
        <taxon>Pezizomycotina</taxon>
        <taxon>Sordariomycetes</taxon>
        <taxon>Hypocreomycetidae</taxon>
        <taxon>Hypocreales</taxon>
        <taxon>Cordycipitaceae</taxon>
        <taxon>Beauveria</taxon>
    </lineage>
</organism>
<evidence type="ECO:0000259" key="8">
    <source>
        <dbReference type="PROSITE" id="PS50075"/>
    </source>
</evidence>
<proteinExistence type="predicted"/>
<dbReference type="GO" id="GO:0016853">
    <property type="term" value="F:isomerase activity"/>
    <property type="evidence" value="ECO:0007669"/>
    <property type="project" value="UniProtKB-KW"/>
</dbReference>
<dbReference type="Gene3D" id="2.30.38.10">
    <property type="entry name" value="Luciferase, Domain 3"/>
    <property type="match status" value="1"/>
</dbReference>
<dbReference type="SUPFAM" id="SSF53335">
    <property type="entry name" value="S-adenosyl-L-methionine-dependent methyltransferases"/>
    <property type="match status" value="1"/>
</dbReference>
<keyword evidence="5" id="KW-0677">Repeat</keyword>
<dbReference type="SUPFAM" id="SSF56801">
    <property type="entry name" value="Acetyl-CoA synthetase-like"/>
    <property type="match status" value="2"/>
</dbReference>
<dbReference type="Gene3D" id="3.40.50.150">
    <property type="entry name" value="Vaccinia Virus protein VP39"/>
    <property type="match status" value="1"/>
</dbReference>
<dbReference type="Gene3D" id="1.10.1200.10">
    <property type="entry name" value="ACP-like"/>
    <property type="match status" value="2"/>
</dbReference>
<dbReference type="Gene3D" id="3.40.50.1820">
    <property type="entry name" value="alpha/beta hydrolase"/>
    <property type="match status" value="1"/>
</dbReference>
<keyword evidence="1" id="KW-0596">Phosphopantetheine</keyword>
<evidence type="ECO:0000256" key="2">
    <source>
        <dbReference type="ARBA" id="ARBA00022553"/>
    </source>
</evidence>
<dbReference type="InterPro" id="IPR001242">
    <property type="entry name" value="Condensation_dom"/>
</dbReference>
<sequence length="3149" mass="348478">MEPPNNANTGQLGPTVPNGTVDLPTDLSREITRHFGLEQDEIEEILPCTPFQRDVIECASDDKRRAVGHVVYEIPEDVDTERLAAAWKATVRYTPALRTCIFTSETGNAFQVVLRDCFIFARMYCPSTHLKSAIVKDEASAAVAGPRCNRYVLIGEPNSKRRVLIWTFSHSFVDSAFQGRILQQVLAAYKEGHGRVLSLQPTTDLVESENGDHLSTPASERTVGNERATQFWQEKLHGLDASVFPRLPSHKRVPAIDARADHYLPCSPFIQHEWSRTTVCRTALAILLARYTHSCEALFGVVTEQSHEEHPLLLDGPTSTVVPFRVPCALNQSVSKVMEAITTYDHDMRQFAHAGLCNISRIGDDASAACGFQTVLMVTDSRTASDDEIHQVLEESDKFIPCTDRALLLSCQMTDEGVLLVARYDQSILESLQMARFLRQLGFLISKLQSTDGSPCVGQLDVLAPEDGTEIESWNSEPLQTQDCLIHSEVVKNADDTPDKPAVCAWDGEWTYSELNNVSSRLASYISSLDLGQQLIVPIYFEKSKWVMAAILAVLKAGHAFTLIDPNDPPARTAQIIKQASASIAITSALHQSKMQTVVGRCITVDDDLVQTLTTFEGSQIASAAKPSDLAYVIFTSGSTGDPKGIMIEHGAFYSSVVKFGKALGIRSSTRALQFATHGFGAFLLEVLTTLIHGGCICIPSDHDRMHNIPGFIRQSQINWMMATPSYMTTMKPGDVPGLETLVLVGEQMSLSINDVWLSELQLLDGYGQSESSSICFVGKISDSSRDPNNLGRAIGAHSWIINPDNPDQLVPIGAIGELLIESPGIARGYLFSQSTETPFLERAPAWYASKQPPYGVKFYGTGDLARYAPDGTVICLGRMDSQVKIRGQRVELDAIENLLRQQLPSGVTVVAEAVKRSDLPSSVVITGFLISSEYVVGAPNTEDTYILDQTVTQEINAKMRQILPAHSIPSFYICMKTLPRTATGKVDRRKLRSIGSSLLALQAQSTAPRSSQAPEASAGLTKLEEVWMDMFNLTPNSHNIRGNFFALGGDSITAIKMVNMARAAGIQLKVSDIFQNPTLASLQAAIGGSSMTVTSIPALALDGPVEQSYSQGRLWFLDQLEIGANWYTIPYAVRLRGPLDIDALNRALLALEKRHETLRTTFEDQDGVGVQIIHETLLHQLRIIDADHADHVPLLKQEQTAPFNLASESGWRVSLIRLDDDDNILSIVMHHIISDGWSIDVLRRELGQLYAAALHGADLFGSTLSPLPIQYRDFSVWQKQDAQVAEHERQLQYWQKQLADCSPAKLPTDFHRPALLSGKATTVPVTITSELYHRLQEFCSTFNTTSFVVLLATFRAAHYRLTGVDDAVIGTPIANRNRHELENLIGFFVNTQCMRITINEDEDTFESLVRQVRSTTTAAFEHEDVPFERVVSAMLPGSRDLSQNPLAQLVFAIHSHKNLGKFELEALESEPLQNEVYTRFDAEFHFFQAPDGLTGYINFATELFKVETIQNVVSVFLQILRHGLEHPQTLISVVPLTDGLAELRSMGLLEIKKVEYPRDSSVVDVFGTQVASYPDTLAVVDSSSRLTYAELDHQSDLLATWLRQQNLPTEALVVVLAPRSCETIITFLGILKANLAYLPLDIRSPITRMRDVLSTLPGRTIALLRSDEVAPDFQLPSIELVRIADALEEAAGMTSLNGHEHMPMPSPSPTSLAYVLYTSGSTGRPKGVMIEHRAIVRLARSDIIPDYRPACGDTMAHMFNTAFDGATYEIYTMLLNGGTLVCVDYMDTLSPKSLEAVFKKEQVNATIMAPALLKLYLADARDALKGLDVLISGGDRFDPQDAVDAQSLVRGSCYNGYGPTENGVFSTVYKVDKNDPFVNGVPLGRAVNNSGAYVVDRNQQLVGPGIIGELVVTGDGLARGYTERAFDQNRFIQLKIEGQTVRAYRTGDRVRYRVGEGLIEFFGRMDFQFKIRSNRIEAGEVEAAILSHPAVRNAAVILRVEEKLEPEIVGFVVAEHDDTAEQEEAGDQVQGWQAFFESITYTELDTVSSSEIGKDFKGWTSMYDGNEINKAEMQEWLDDTIHTLTDGQALGHVLEIGTGSGMVLFNLGSGLQSFVGLEPSKSAAAFVNNAIKSTPALAGKAQVFVGTATDTNKLEDLHPDLVIFNSVLQYFPTRDYLEQVVDALVHLRSAKRIFFGDVRSYATNRHFLAARAIYTLGNHTTKDEVRKKMAEMEEREEEFLVEPAFFTTLANRLPDVRHVEIIPKNMQATNELSAYRYAAVVHLRGSDELTRPVHPIKMDDWVDFQASHMHKDALREYLRLAENTKTVAISNIPYGKTIFERQVVESLDDTSEDAPHASLDGAAWISAVRSDAKARSSLSVPDLVLLAKETGFRVEVSAARQWSQSGALDAVFHRHHPAEPDVRTLFQFPTDNDVRMSAPLTNQPLQRLQKRRVAVQVREWLQDRIPSYMIPSHIVALDQMPLNTSGKVDRKELSRQAKAIKKGQKSAPPTAPTFPLSEVEVMLCEELTKTFEMDVNITDDFFQLGGHSLLATRLVARISHRLGARLTVKDVFDYPVFSELADIIRQQLASKNTLLPTASAGGGGGQDKKESAGVAPTTDMEAMLCEEFANILGMDVGITDNFFDLGGHSLMATRLAARIGHRLNTTISVKDIFSHPVIFQLSAKLEVSQLESSSSRGTDIKMPDYTALQLIPVADAEKFMQDQIYPQINFPQDMIQDVYLATHLQQCFLRDVFGRPKPLVPFYVEFPPDSNPHALATACTSLVDKYDIFRTIFVEAEGNLYQVVLTHLNLDIDVVETDANVHKTSSDLVDAIATEPVRLGQPMIQVKVLKQTSSVRVLLWLSHALYDGLSWEHIVRDLHILSKERSLPPATQFSRYMQYVDHTQRPGCDFWRDVLQNAPITNLSDAGSGGRPTKAGDPRVWHAGKVISGPSQAIRSSITQATVFNAACAIVLSKETGTDNVVFGRIVSGRQGLPVRWQNIIGPCTNAVPVRAVVDAHGNHQQMLRDLQEQYLLSLPYETIGFDEIKRSCTDWPDSARNYGCCVTYQNFEYHPESEVDQQRVEMGILAKKAELIKEEPLYDVAIAGEVEPDGVHLQVTVVVDSQLFSQEGATHLMEQVCNTFQALNATL</sequence>
<dbReference type="PANTHER" id="PTHR45527">
    <property type="entry name" value="NONRIBOSOMAL PEPTIDE SYNTHETASE"/>
    <property type="match status" value="1"/>
</dbReference>
<dbReference type="FunFam" id="3.30.300.30:FF:000015">
    <property type="entry name" value="Nonribosomal peptide synthase SidD"/>
    <property type="match status" value="1"/>
</dbReference>
<dbReference type="SUPFAM" id="SSF47336">
    <property type="entry name" value="ACP-like"/>
    <property type="match status" value="3"/>
</dbReference>
<dbReference type="CDD" id="cd02440">
    <property type="entry name" value="AdoMet_MTases"/>
    <property type="match status" value="1"/>
</dbReference>
<feature type="region of interest" description="Disordered" evidence="7">
    <location>
        <begin position="1"/>
        <end position="24"/>
    </location>
</feature>
<feature type="domain" description="Carrier" evidence="8">
    <location>
        <begin position="1015"/>
        <end position="1091"/>
    </location>
</feature>
<gene>
    <name evidence="9" type="ORF">BBAD15_g8853</name>
</gene>
<dbReference type="Gene3D" id="3.30.559.30">
    <property type="entry name" value="Nonribosomal peptide synthetase, condensation domain"/>
    <property type="match status" value="3"/>
</dbReference>
<dbReference type="GO" id="GO:0016874">
    <property type="term" value="F:ligase activity"/>
    <property type="evidence" value="ECO:0007669"/>
    <property type="project" value="UniProtKB-KW"/>
</dbReference>
<dbReference type="InterPro" id="IPR023213">
    <property type="entry name" value="CAT-like_dom_sf"/>
</dbReference>
<dbReference type="OrthoDB" id="416786at2759"/>
<dbReference type="PROSITE" id="PS00012">
    <property type="entry name" value="PHOSPHOPANTETHEINE"/>
    <property type="match status" value="3"/>
</dbReference>
<dbReference type="InterPro" id="IPR020806">
    <property type="entry name" value="PKS_PP-bd"/>
</dbReference>
<keyword evidence="4" id="KW-0949">S-adenosyl-L-methionine</keyword>
<dbReference type="SMART" id="SM00823">
    <property type="entry name" value="PKS_PP"/>
    <property type="match status" value="3"/>
</dbReference>
<keyword evidence="6" id="KW-0413">Isomerase</keyword>
<dbReference type="InterPro" id="IPR036736">
    <property type="entry name" value="ACP-like_sf"/>
</dbReference>
<dbReference type="HOGENOM" id="CLU_000022_60_1_1"/>
<dbReference type="FunFam" id="3.30.300.30:FF:000084">
    <property type="entry name" value="Enniatin synthase"/>
    <property type="match status" value="1"/>
</dbReference>
<dbReference type="GO" id="GO:0031177">
    <property type="term" value="F:phosphopantetheine binding"/>
    <property type="evidence" value="ECO:0007669"/>
    <property type="project" value="InterPro"/>
</dbReference>
<evidence type="ECO:0000256" key="3">
    <source>
        <dbReference type="ARBA" id="ARBA00022598"/>
    </source>
</evidence>
<dbReference type="EMBL" id="ANFO01000907">
    <property type="protein sequence ID" value="KGQ05872.1"/>
    <property type="molecule type" value="Genomic_DNA"/>
</dbReference>
<dbReference type="GO" id="GO:0043041">
    <property type="term" value="P:amino acid activation for nonribosomal peptide biosynthetic process"/>
    <property type="evidence" value="ECO:0007669"/>
    <property type="project" value="TreeGrafter"/>
</dbReference>
<dbReference type="PROSITE" id="PS00455">
    <property type="entry name" value="AMP_BINDING"/>
    <property type="match status" value="2"/>
</dbReference>
<dbReference type="Pfam" id="PF00501">
    <property type="entry name" value="AMP-binding"/>
    <property type="match status" value="2"/>
</dbReference>